<name>A0A9X4MK63_9CYAN</name>
<dbReference type="InterPro" id="IPR005302">
    <property type="entry name" value="MoCF_Sase_C"/>
</dbReference>
<sequence length="270" mass="30990">MVSLSKILIFPIKSLDPVSLNEIEISSGGALKGDREFAIVDRHGKYINAKLYPQIHLIRANYHLSDRQIHLQIHQQNDQQKTEPNKVFTFHLDRERELLANWLSEFFGQPVELRQNVANGFPDDLDAWGPTVVSEASLKTVQSWYEEPSIDLEQIRRRFRTNLEISGTAPFWEDRLFTKSGETVPFRIGSIQLLGVNPCQRCPVPTRDADTGEIYPKFQKIFSSQRAATLPDNVERSRFNHFYRFTLNTRIPVTEAGKVLRLGDSLLVSP</sequence>
<protein>
    <submittedName>
        <fullName evidence="2">MOSC N-terminal beta barrel domain-containing protein</fullName>
    </submittedName>
</protein>
<organism evidence="2 3">
    <name type="scientific">Pseudanabaena catenata USMAC16</name>
    <dbReference type="NCBI Taxonomy" id="1855837"/>
    <lineage>
        <taxon>Bacteria</taxon>
        <taxon>Bacillati</taxon>
        <taxon>Cyanobacteriota</taxon>
        <taxon>Cyanophyceae</taxon>
        <taxon>Pseudanabaenales</taxon>
        <taxon>Pseudanabaenaceae</taxon>
        <taxon>Pseudanabaena</taxon>
    </lineage>
</organism>
<dbReference type="Pfam" id="PF03476">
    <property type="entry name" value="MOSC_N"/>
    <property type="match status" value="1"/>
</dbReference>
<dbReference type="PROSITE" id="PS51340">
    <property type="entry name" value="MOSC"/>
    <property type="match status" value="1"/>
</dbReference>
<dbReference type="GO" id="GO:0003824">
    <property type="term" value="F:catalytic activity"/>
    <property type="evidence" value="ECO:0007669"/>
    <property type="project" value="InterPro"/>
</dbReference>
<evidence type="ECO:0000313" key="3">
    <source>
        <dbReference type="Proteomes" id="UP001152872"/>
    </source>
</evidence>
<evidence type="ECO:0000313" key="2">
    <source>
        <dbReference type="EMBL" id="MDG3497409.1"/>
    </source>
</evidence>
<dbReference type="Proteomes" id="UP001152872">
    <property type="component" value="Unassembled WGS sequence"/>
</dbReference>
<comment type="caution">
    <text evidence="2">The sequence shown here is derived from an EMBL/GenBank/DDBJ whole genome shotgun (WGS) entry which is preliminary data.</text>
</comment>
<dbReference type="AlphaFoldDB" id="A0A9X4MK63"/>
<dbReference type="Pfam" id="PF03473">
    <property type="entry name" value="MOSC"/>
    <property type="match status" value="1"/>
</dbReference>
<feature type="domain" description="MOSC" evidence="1">
    <location>
        <begin position="96"/>
        <end position="269"/>
    </location>
</feature>
<dbReference type="GO" id="GO:0030151">
    <property type="term" value="F:molybdenum ion binding"/>
    <property type="evidence" value="ECO:0007669"/>
    <property type="project" value="InterPro"/>
</dbReference>
<dbReference type="SUPFAM" id="SSF141673">
    <property type="entry name" value="MOSC N-terminal domain-like"/>
    <property type="match status" value="1"/>
</dbReference>
<dbReference type="RefSeq" id="WP_009629640.1">
    <property type="nucleotide sequence ID" value="NZ_VBTY01000357.1"/>
</dbReference>
<accession>A0A9X4MK63</accession>
<reference evidence="2" key="1">
    <citation type="submission" date="2019-05" db="EMBL/GenBank/DDBJ databases">
        <title>Whole genome sequencing of Pseudanabaena catenata USMAC16.</title>
        <authorList>
            <person name="Khan Z."/>
            <person name="Omar W.M."/>
            <person name="Convey P."/>
            <person name="Merican F."/>
            <person name="Najimudin N."/>
        </authorList>
    </citation>
    <scope>NUCLEOTIDE SEQUENCE</scope>
    <source>
        <strain evidence="2">USMAC16</strain>
    </source>
</reference>
<dbReference type="EMBL" id="VBTY01000357">
    <property type="protein sequence ID" value="MDG3497409.1"/>
    <property type="molecule type" value="Genomic_DNA"/>
</dbReference>
<dbReference type="GO" id="GO:0030170">
    <property type="term" value="F:pyridoxal phosphate binding"/>
    <property type="evidence" value="ECO:0007669"/>
    <property type="project" value="InterPro"/>
</dbReference>
<gene>
    <name evidence="2" type="ORF">FEV09_23045</name>
</gene>
<evidence type="ECO:0000259" key="1">
    <source>
        <dbReference type="PROSITE" id="PS51340"/>
    </source>
</evidence>
<keyword evidence="3" id="KW-1185">Reference proteome</keyword>
<proteinExistence type="predicted"/>
<dbReference type="InterPro" id="IPR005303">
    <property type="entry name" value="MOCOS_middle"/>
</dbReference>